<dbReference type="Pfam" id="PF13711">
    <property type="entry name" value="DUF4160"/>
    <property type="match status" value="1"/>
</dbReference>
<evidence type="ECO:0000313" key="2">
    <source>
        <dbReference type="Proteomes" id="UP000194798"/>
    </source>
</evidence>
<dbReference type="InterPro" id="IPR025427">
    <property type="entry name" value="DUF4160"/>
</dbReference>
<dbReference type="AlphaFoldDB" id="A0A251XCF1"/>
<reference evidence="1 2" key="1">
    <citation type="submission" date="2016-12" db="EMBL/GenBank/DDBJ databases">
        <title>Thioflexothrix psekupsii D3 genome sequencing and assembly.</title>
        <authorList>
            <person name="Fomenkov A."/>
            <person name="Vincze T."/>
            <person name="Grabovich M."/>
            <person name="Anton B.P."/>
            <person name="Dubinina G."/>
            <person name="Orlova M."/>
            <person name="Belousova E."/>
            <person name="Roberts R.J."/>
        </authorList>
    </citation>
    <scope>NUCLEOTIDE SEQUENCE [LARGE SCALE GENOMIC DNA]</scope>
    <source>
        <strain evidence="1">D3</strain>
    </source>
</reference>
<gene>
    <name evidence="1" type="ORF">TPSD3_00450</name>
</gene>
<protein>
    <recommendedName>
        <fullName evidence="3">DUF4160 domain-containing protein</fullName>
    </recommendedName>
</protein>
<evidence type="ECO:0008006" key="3">
    <source>
        <dbReference type="Google" id="ProtNLM"/>
    </source>
</evidence>
<comment type="caution">
    <text evidence="1">The sequence shown here is derived from an EMBL/GenBank/DDBJ whole genome shotgun (WGS) entry which is preliminary data.</text>
</comment>
<dbReference type="EMBL" id="MSLT01000001">
    <property type="protein sequence ID" value="OUD16334.1"/>
    <property type="molecule type" value="Genomic_DNA"/>
</dbReference>
<keyword evidence="2" id="KW-1185">Reference proteome</keyword>
<name>A0A251XCF1_9GAMM</name>
<dbReference type="RefSeq" id="WP_086486736.1">
    <property type="nucleotide sequence ID" value="NZ_MSLT01000001.1"/>
</dbReference>
<dbReference type="Proteomes" id="UP000194798">
    <property type="component" value="Unassembled WGS sequence"/>
</dbReference>
<accession>A0A251XCF1</accession>
<dbReference type="OrthoDB" id="122670at2"/>
<sequence length="46" mass="5734">MLFTLEPEIELAQNYRYSRKQLKELESLIEAHYDELIHSWAEHFRR</sequence>
<organism evidence="1 2">
    <name type="scientific">Thioflexithrix psekupsensis</name>
    <dbReference type="NCBI Taxonomy" id="1570016"/>
    <lineage>
        <taxon>Bacteria</taxon>
        <taxon>Pseudomonadati</taxon>
        <taxon>Pseudomonadota</taxon>
        <taxon>Gammaproteobacteria</taxon>
        <taxon>Thiotrichales</taxon>
        <taxon>Thioflexithrix</taxon>
    </lineage>
</organism>
<evidence type="ECO:0000313" key="1">
    <source>
        <dbReference type="EMBL" id="OUD16334.1"/>
    </source>
</evidence>
<proteinExistence type="predicted"/>